<sequence length="170" mass="19359">MEGCHVIIFISQNPNPNFLLSFHPPRQPPPPSSSVTMEAFFPTTANYRTSSSRRPPPPSSSIRAIIPAPPRRKLHFRSHRRRSNEMNVYTLRHHEPALRSSVAGEEEEACHHCRQPHSQGRKEEGAKTLILEREYSAPRVSVQSNWSTGQLWSTGQSQQSILVNFVKMLK</sequence>
<evidence type="ECO:0000313" key="2">
    <source>
        <dbReference type="Proteomes" id="UP000501690"/>
    </source>
</evidence>
<reference evidence="1 2" key="1">
    <citation type="submission" date="2019-04" db="EMBL/GenBank/DDBJ databases">
        <title>An improved genome assembly and genetic linkage map for asparagus bean, Vigna unguiculata ssp. sesquipedialis.</title>
        <authorList>
            <person name="Xia Q."/>
            <person name="Zhang R."/>
            <person name="Dong Y."/>
        </authorList>
    </citation>
    <scope>NUCLEOTIDE SEQUENCE [LARGE SCALE GENOMIC DNA]</scope>
    <source>
        <tissue evidence="1">Leaf</tissue>
    </source>
</reference>
<organism evidence="1 2">
    <name type="scientific">Vigna unguiculata</name>
    <name type="common">Cowpea</name>
    <dbReference type="NCBI Taxonomy" id="3917"/>
    <lineage>
        <taxon>Eukaryota</taxon>
        <taxon>Viridiplantae</taxon>
        <taxon>Streptophyta</taxon>
        <taxon>Embryophyta</taxon>
        <taxon>Tracheophyta</taxon>
        <taxon>Spermatophyta</taxon>
        <taxon>Magnoliopsida</taxon>
        <taxon>eudicotyledons</taxon>
        <taxon>Gunneridae</taxon>
        <taxon>Pentapetalae</taxon>
        <taxon>rosids</taxon>
        <taxon>fabids</taxon>
        <taxon>Fabales</taxon>
        <taxon>Fabaceae</taxon>
        <taxon>Papilionoideae</taxon>
        <taxon>50 kb inversion clade</taxon>
        <taxon>NPAAA clade</taxon>
        <taxon>indigoferoid/millettioid clade</taxon>
        <taxon>Phaseoleae</taxon>
        <taxon>Vigna</taxon>
    </lineage>
</organism>
<keyword evidence="2" id="KW-1185">Reference proteome</keyword>
<dbReference type="Proteomes" id="UP000501690">
    <property type="component" value="Linkage Group LG7"/>
</dbReference>
<accession>A0A4D6MI41</accession>
<dbReference type="EMBL" id="CP039351">
    <property type="protein sequence ID" value="QCD99404.1"/>
    <property type="molecule type" value="Genomic_DNA"/>
</dbReference>
<protein>
    <submittedName>
        <fullName evidence="1">Uncharacterized protein</fullName>
    </submittedName>
</protein>
<name>A0A4D6MI41_VIGUN</name>
<proteinExistence type="predicted"/>
<evidence type="ECO:0000313" key="1">
    <source>
        <dbReference type="EMBL" id="QCD99404.1"/>
    </source>
</evidence>
<gene>
    <name evidence="1" type="ORF">DEO72_LG7g685</name>
</gene>
<dbReference type="AlphaFoldDB" id="A0A4D6MI41"/>